<evidence type="ECO:0000313" key="4">
    <source>
        <dbReference type="Proteomes" id="UP000595197"/>
    </source>
</evidence>
<dbReference type="InterPro" id="IPR018389">
    <property type="entry name" value="DctP_fam"/>
</dbReference>
<keyword evidence="3" id="KW-0614">Plasmid</keyword>
<feature type="chain" id="PRO_5045698112" evidence="2">
    <location>
        <begin position="23"/>
        <end position="340"/>
    </location>
</feature>
<name>A0ABX7BFC4_9PROT</name>
<keyword evidence="4" id="KW-1185">Reference proteome</keyword>
<geneLocation type="plasmid" evidence="3 4">
    <name>pTT6-1</name>
</geneLocation>
<proteinExistence type="predicted"/>
<sequence>MFAVACLASVMALAATTISAQAETWRVQTSMTAGESFYTDIEKYWLPRLAEMTDGKLTIELTPVGSVVPYNETMDAIGQGILQGDITATTYFTGRNKAFSILGDLIAGYDRPEQISMFCYHGGGRELLQEAYDKFTDGTVQVIGCSPIAREAFVAKVPIRSVEDFKGKKVRAPEGLASEVFKRAGASVVVLPAAETFSGIDKGVVDAADFSTYTMNDSLGFNKIAQHPVYPGIHSMPLIHFTVNKAAYDALSDSHKTILDVWYRAMIDDLRMRNDINDRQLVARDLAAGIDVVDWPQAERDKFRAIAVEAWRDYAQGDPLAEKAYAAQVKFMKGIGLLQE</sequence>
<protein>
    <submittedName>
        <fullName evidence="3">TRAP transporter substrate-binding protein</fullName>
    </submittedName>
</protein>
<feature type="signal peptide" evidence="2">
    <location>
        <begin position="1"/>
        <end position="22"/>
    </location>
</feature>
<dbReference type="Proteomes" id="UP000595197">
    <property type="component" value="Plasmid pTT6-1"/>
</dbReference>
<dbReference type="SUPFAM" id="SSF53850">
    <property type="entry name" value="Periplasmic binding protein-like II"/>
    <property type="match status" value="1"/>
</dbReference>
<keyword evidence="1 2" id="KW-0732">Signal</keyword>
<evidence type="ECO:0000256" key="2">
    <source>
        <dbReference type="SAM" id="SignalP"/>
    </source>
</evidence>
<evidence type="ECO:0000256" key="1">
    <source>
        <dbReference type="ARBA" id="ARBA00022729"/>
    </source>
</evidence>
<dbReference type="Gene3D" id="3.40.190.170">
    <property type="entry name" value="Bacterial extracellular solute-binding protein, family 7"/>
    <property type="match status" value="1"/>
</dbReference>
<dbReference type="PANTHER" id="PTHR33376">
    <property type="match status" value="1"/>
</dbReference>
<dbReference type="Pfam" id="PF03480">
    <property type="entry name" value="DctP"/>
    <property type="match status" value="1"/>
</dbReference>
<dbReference type="EMBL" id="CP067421">
    <property type="protein sequence ID" value="QQP92783.1"/>
    <property type="molecule type" value="Genomic_DNA"/>
</dbReference>
<evidence type="ECO:0000313" key="3">
    <source>
        <dbReference type="EMBL" id="QQP92783.1"/>
    </source>
</evidence>
<accession>A0ABX7BFC4</accession>
<reference evidence="3" key="1">
    <citation type="submission" date="2021-02" db="EMBL/GenBank/DDBJ databases">
        <title>Skermanella TT6 skin isolate.</title>
        <authorList>
            <person name="Lee K."/>
            <person name="Ganzorig M."/>
        </authorList>
    </citation>
    <scope>NUCLEOTIDE SEQUENCE</scope>
    <source>
        <strain evidence="3">TT6</strain>
    </source>
</reference>
<dbReference type="InterPro" id="IPR038404">
    <property type="entry name" value="TRAP_DctP_sf"/>
</dbReference>
<dbReference type="PANTHER" id="PTHR33376:SF5">
    <property type="entry name" value="EXTRACYTOPLASMIC SOLUTE RECEPTOR PROTEIN"/>
    <property type="match status" value="1"/>
</dbReference>
<dbReference type="RefSeq" id="WP_201081956.1">
    <property type="nucleotide sequence ID" value="NZ_CP067421.1"/>
</dbReference>
<gene>
    <name evidence="3" type="ORF">IGS68_30505</name>
</gene>
<organism evidence="3 4">
    <name type="scientific">Skermanella cutis</name>
    <dbReference type="NCBI Taxonomy" id="2775420"/>
    <lineage>
        <taxon>Bacteria</taxon>
        <taxon>Pseudomonadati</taxon>
        <taxon>Pseudomonadota</taxon>
        <taxon>Alphaproteobacteria</taxon>
        <taxon>Rhodospirillales</taxon>
        <taxon>Azospirillaceae</taxon>
        <taxon>Skermanella</taxon>
    </lineage>
</organism>
<dbReference type="CDD" id="cd13604">
    <property type="entry name" value="PBP2_TRAP_ketoacid_lactate_like"/>
    <property type="match status" value="1"/>
</dbReference>
<dbReference type="NCBIfam" id="NF037995">
    <property type="entry name" value="TRAP_S1"/>
    <property type="match status" value="1"/>
</dbReference>